<evidence type="ECO:0000313" key="2">
    <source>
        <dbReference type="Proteomes" id="UP000805193"/>
    </source>
</evidence>
<dbReference type="EMBL" id="JABSTQ010009619">
    <property type="protein sequence ID" value="KAG0427510.1"/>
    <property type="molecule type" value="Genomic_DNA"/>
</dbReference>
<proteinExistence type="predicted"/>
<reference evidence="1 2" key="1">
    <citation type="journal article" date="2020" name="Cell">
        <title>Large-Scale Comparative Analyses of Tick Genomes Elucidate Their Genetic Diversity and Vector Capacities.</title>
        <authorList>
            <consortium name="Tick Genome and Microbiome Consortium (TIGMIC)"/>
            <person name="Jia N."/>
            <person name="Wang J."/>
            <person name="Shi W."/>
            <person name="Du L."/>
            <person name="Sun Y."/>
            <person name="Zhan W."/>
            <person name="Jiang J.F."/>
            <person name="Wang Q."/>
            <person name="Zhang B."/>
            <person name="Ji P."/>
            <person name="Bell-Sakyi L."/>
            <person name="Cui X.M."/>
            <person name="Yuan T.T."/>
            <person name="Jiang B.G."/>
            <person name="Yang W.F."/>
            <person name="Lam T.T."/>
            <person name="Chang Q.C."/>
            <person name="Ding S.J."/>
            <person name="Wang X.J."/>
            <person name="Zhu J.G."/>
            <person name="Ruan X.D."/>
            <person name="Zhao L."/>
            <person name="Wei J.T."/>
            <person name="Ye R.Z."/>
            <person name="Que T.C."/>
            <person name="Du C.H."/>
            <person name="Zhou Y.H."/>
            <person name="Cheng J.X."/>
            <person name="Dai P.F."/>
            <person name="Guo W.B."/>
            <person name="Han X.H."/>
            <person name="Huang E.J."/>
            <person name="Li L.F."/>
            <person name="Wei W."/>
            <person name="Gao Y.C."/>
            <person name="Liu J.Z."/>
            <person name="Shao H.Z."/>
            <person name="Wang X."/>
            <person name="Wang C.C."/>
            <person name="Yang T.C."/>
            <person name="Huo Q.B."/>
            <person name="Li W."/>
            <person name="Chen H.Y."/>
            <person name="Chen S.E."/>
            <person name="Zhou L.G."/>
            <person name="Ni X.B."/>
            <person name="Tian J.H."/>
            <person name="Sheng Y."/>
            <person name="Liu T."/>
            <person name="Pan Y.S."/>
            <person name="Xia L.Y."/>
            <person name="Li J."/>
            <person name="Zhao F."/>
            <person name="Cao W.C."/>
        </authorList>
    </citation>
    <scope>NUCLEOTIDE SEQUENCE [LARGE SCALE GENOMIC DNA]</scope>
    <source>
        <strain evidence="1">Iper-2018</strain>
    </source>
</reference>
<gene>
    <name evidence="1" type="ORF">HPB47_025438</name>
</gene>
<protein>
    <submittedName>
        <fullName evidence="1">Uncharacterized protein</fullName>
    </submittedName>
</protein>
<accession>A0AC60Q3S6</accession>
<organism evidence="1 2">
    <name type="scientific">Ixodes persulcatus</name>
    <name type="common">Taiga tick</name>
    <dbReference type="NCBI Taxonomy" id="34615"/>
    <lineage>
        <taxon>Eukaryota</taxon>
        <taxon>Metazoa</taxon>
        <taxon>Ecdysozoa</taxon>
        <taxon>Arthropoda</taxon>
        <taxon>Chelicerata</taxon>
        <taxon>Arachnida</taxon>
        <taxon>Acari</taxon>
        <taxon>Parasitiformes</taxon>
        <taxon>Ixodida</taxon>
        <taxon>Ixodoidea</taxon>
        <taxon>Ixodidae</taxon>
        <taxon>Ixodinae</taxon>
        <taxon>Ixodes</taxon>
    </lineage>
</organism>
<comment type="caution">
    <text evidence="1">The sequence shown here is derived from an EMBL/GenBank/DDBJ whole genome shotgun (WGS) entry which is preliminary data.</text>
</comment>
<sequence>MVRPTLSLVTPSLATITDDISESKRCLVEGEDVLNCDHVIECCVAPEPTADSVRTVAYVVQSSPLHAYPVQKHVSSTAHYLGGGVSLPEEKFDWAIAGLSHYVKKGKTVVPDDKRIAKARCHLSNYLTEEVGLSHYVKKRKTTVADDDRIGKALCHLSNFLSEKNRPSKAEKCPQVPLAPPCALGVS</sequence>
<dbReference type="Proteomes" id="UP000805193">
    <property type="component" value="Unassembled WGS sequence"/>
</dbReference>
<name>A0AC60Q3S6_IXOPE</name>
<evidence type="ECO:0000313" key="1">
    <source>
        <dbReference type="EMBL" id="KAG0427510.1"/>
    </source>
</evidence>
<keyword evidence="2" id="KW-1185">Reference proteome</keyword>